<feature type="compositionally biased region" description="Basic and acidic residues" evidence="1">
    <location>
        <begin position="770"/>
        <end position="793"/>
    </location>
</feature>
<comment type="caution">
    <text evidence="2">The sequence shown here is derived from an EMBL/GenBank/DDBJ whole genome shotgun (WGS) entry which is preliminary data.</text>
</comment>
<keyword evidence="3" id="KW-1185">Reference proteome</keyword>
<feature type="region of interest" description="Disordered" evidence="1">
    <location>
        <begin position="589"/>
        <end position="622"/>
    </location>
</feature>
<organism evidence="2 3">
    <name type="scientific">Mucuna pruriens</name>
    <name type="common">Velvet bean</name>
    <name type="synonym">Dolichos pruriens</name>
    <dbReference type="NCBI Taxonomy" id="157652"/>
    <lineage>
        <taxon>Eukaryota</taxon>
        <taxon>Viridiplantae</taxon>
        <taxon>Streptophyta</taxon>
        <taxon>Embryophyta</taxon>
        <taxon>Tracheophyta</taxon>
        <taxon>Spermatophyta</taxon>
        <taxon>Magnoliopsida</taxon>
        <taxon>eudicotyledons</taxon>
        <taxon>Gunneridae</taxon>
        <taxon>Pentapetalae</taxon>
        <taxon>rosids</taxon>
        <taxon>fabids</taxon>
        <taxon>Fabales</taxon>
        <taxon>Fabaceae</taxon>
        <taxon>Papilionoideae</taxon>
        <taxon>50 kb inversion clade</taxon>
        <taxon>NPAAA clade</taxon>
        <taxon>indigoferoid/millettioid clade</taxon>
        <taxon>Phaseoleae</taxon>
        <taxon>Mucuna</taxon>
    </lineage>
</organism>
<dbReference type="PANTHER" id="PTHR34962:SF1">
    <property type="entry name" value="EMBRYO DEFECTIVE 1703-RELATED"/>
    <property type="match status" value="1"/>
</dbReference>
<accession>A0A371H4Y9</accession>
<feature type="compositionally biased region" description="Polar residues" evidence="1">
    <location>
        <begin position="498"/>
        <end position="509"/>
    </location>
</feature>
<evidence type="ECO:0000313" key="3">
    <source>
        <dbReference type="Proteomes" id="UP000257109"/>
    </source>
</evidence>
<feature type="non-terminal residue" evidence="2">
    <location>
        <position position="1"/>
    </location>
</feature>
<gene>
    <name evidence="2" type="ORF">CR513_19318</name>
</gene>
<proteinExistence type="predicted"/>
<feature type="compositionally biased region" description="Basic and acidic residues" evidence="1">
    <location>
        <begin position="484"/>
        <end position="494"/>
    </location>
</feature>
<feature type="compositionally biased region" description="Polar residues" evidence="1">
    <location>
        <begin position="1009"/>
        <end position="1018"/>
    </location>
</feature>
<feature type="compositionally biased region" description="Basic and acidic residues" evidence="1">
    <location>
        <begin position="685"/>
        <end position="703"/>
    </location>
</feature>
<dbReference type="STRING" id="157652.A0A371H4Y9"/>
<feature type="compositionally biased region" description="Basic and acidic residues" evidence="1">
    <location>
        <begin position="716"/>
        <end position="744"/>
    </location>
</feature>
<evidence type="ECO:0008006" key="4">
    <source>
        <dbReference type="Google" id="ProtNLM"/>
    </source>
</evidence>
<dbReference type="Proteomes" id="UP000257109">
    <property type="component" value="Unassembled WGS sequence"/>
</dbReference>
<feature type="compositionally biased region" description="Polar residues" evidence="1">
    <location>
        <begin position="755"/>
        <end position="766"/>
    </location>
</feature>
<sequence length="1329" mass="149987">MDILNISSPTNFPIPFFCHPKTLTPKFPTNHKILPSSFHRNPFSLYLSCSAAGKFQTWAHSGRPTNRRNSLRKKLLRDHKVRPTPSDPFSVSGNGVEESGVGVQGVSAVDNGVQVEKPKSKLLSESVLWNKLENWVDQYKKDIEYWGVGYGPVFTVYQDSFGGVERVSVDEEEILKRSKVRRDVIGDFPEVRSKILNAKNMAREMESGNNVIARNSSVAKFVVQGEGEGGFVKAVQGFVAKPRLLPKLSGVGRKVLYVLVVVWAVKKLFAFGEGDKEVEYTQMEKEMMRRKIKARKEKEMLAKGAVEVVAESLETQVVDIKKPKLDKEQLRSSILKAKGSADKLVVRDSSDKVNTRSTEMDYKVQEIREMARQARKIEGRDNVLVDRDMEMDDPVIEISSHDNDIIKKSSKQDDGLSNHQNEIARETTDGNAILQTTSVVVPENIDNSDLHEEVPADKCLYALDAIVPGDREIKKQEIEFSENDVHLKDRENGKPSETPINGSSMTNESSMKKKPRIIRSVKEARDYLSKKHDKQDPVTGTESKIELVKENITDLKSSSVIDFNGLKCQNLEKNTIVSKSGTLNGILDSKPLINTSKDSDKDKELGPRKNEHIKDSGIEPGLEELQKYDTTLDHEVSGIGTEARPENWQEKNLHKVDPIIEQIRSDALDGLSDSKPDTNPSEYSNQKDKKLNPTKDDYFKDSGVEPGIGNLQKSETTLDHEVNDIGKETRLSVRPENRPEKNLLKVDPIIEQIRSDASNGPSNSKPATKPSEDSDKKNKEFGPTKDDYLKDAGIEPGVGNLQKSGTTLDGEVNGISTETKLYGKTENWLEKNFHEVEPIVKQIRAGFRNNFMAAKERGDQPIDIPTDMESLGVVEDGGELDWMQDDHLRDIVFRVRENELSGRDPFYLMNDEDKDTFFRGLEKKVEKENKKLSHIHEWLHSNIENLDYGADGISIYDPPEKIIPRWKGPPAEKIPEFLNEFLDERKTSSTRNMNPVKKDESGFAKKSADSSLQENVGGSTAPIKKLKNPKTVIEGSDGSVKVGKKSGKEYWQHTKKWSQGFLDSYNAETDPEIKSIMKDMGKGLDRWITEKEIEEAAELMDKLPDKNKSFMENKLNKIKREMELFGPQAVVSKYREYADNDEEDYLWWLDLPHVLCIELYTVEDGEQRVGLYSLEMATDLELEPKPYHVIAFQDPGDCKNLCYIIQAHMEMLGNGHAFVVARPPKDAFREAKANGFGVTVIKNGELQLNIDQPLEEVEEQITEIGSKMYHDMMMKERSVDINSLMKGVFGFSDRSIKRILLVCGSMALKISSLKAMIYTAMRILKLGPI</sequence>
<feature type="region of interest" description="Disordered" evidence="1">
    <location>
        <begin position="669"/>
        <end position="810"/>
    </location>
</feature>
<name>A0A371H4Y9_MUCPR</name>
<dbReference type="OrthoDB" id="611606at2759"/>
<evidence type="ECO:0000256" key="1">
    <source>
        <dbReference type="SAM" id="MobiDB-lite"/>
    </source>
</evidence>
<protein>
    <recommendedName>
        <fullName evidence="4">Embryo defective 1703</fullName>
    </recommendedName>
</protein>
<dbReference type="EMBL" id="QJKJ01003559">
    <property type="protein sequence ID" value="RDX97855.1"/>
    <property type="molecule type" value="Genomic_DNA"/>
</dbReference>
<feature type="compositionally biased region" description="Basic and acidic residues" evidence="1">
    <location>
        <begin position="597"/>
        <end position="617"/>
    </location>
</feature>
<feature type="compositionally biased region" description="Basic and acidic residues" evidence="1">
    <location>
        <begin position="996"/>
        <end position="1008"/>
    </location>
</feature>
<feature type="region of interest" description="Disordered" evidence="1">
    <location>
        <begin position="988"/>
        <end position="1023"/>
    </location>
</feature>
<reference evidence="2" key="1">
    <citation type="submission" date="2018-05" db="EMBL/GenBank/DDBJ databases">
        <title>Draft genome of Mucuna pruriens seed.</title>
        <authorList>
            <person name="Nnadi N.E."/>
            <person name="Vos R."/>
            <person name="Hasami M.H."/>
            <person name="Devisetty U.K."/>
            <person name="Aguiy J.C."/>
        </authorList>
    </citation>
    <scope>NUCLEOTIDE SEQUENCE [LARGE SCALE GENOMIC DNA]</scope>
    <source>
        <strain evidence="2">JCA_2017</strain>
    </source>
</reference>
<dbReference type="PANTHER" id="PTHR34962">
    <property type="entry name" value="EMBRYO DEFECTIVE 1703-RELATED"/>
    <property type="match status" value="1"/>
</dbReference>
<evidence type="ECO:0000313" key="2">
    <source>
        <dbReference type="EMBL" id="RDX97855.1"/>
    </source>
</evidence>
<feature type="region of interest" description="Disordered" evidence="1">
    <location>
        <begin position="484"/>
        <end position="515"/>
    </location>
</feature>